<feature type="chain" id="PRO_5042158401" description="Fungal calcium binding protein domain-containing protein" evidence="1">
    <location>
        <begin position="17"/>
        <end position="90"/>
    </location>
</feature>
<reference evidence="2" key="1">
    <citation type="submission" date="2023-03" db="EMBL/GenBank/DDBJ databases">
        <title>Massive genome expansion in bonnet fungi (Mycena s.s.) driven by repeated elements and novel gene families across ecological guilds.</title>
        <authorList>
            <consortium name="Lawrence Berkeley National Laboratory"/>
            <person name="Harder C.B."/>
            <person name="Miyauchi S."/>
            <person name="Viragh M."/>
            <person name="Kuo A."/>
            <person name="Thoen E."/>
            <person name="Andreopoulos B."/>
            <person name="Lu D."/>
            <person name="Skrede I."/>
            <person name="Drula E."/>
            <person name="Henrissat B."/>
            <person name="Morin E."/>
            <person name="Kohler A."/>
            <person name="Barry K."/>
            <person name="LaButti K."/>
            <person name="Morin E."/>
            <person name="Salamov A."/>
            <person name="Lipzen A."/>
            <person name="Mereny Z."/>
            <person name="Hegedus B."/>
            <person name="Baldrian P."/>
            <person name="Stursova M."/>
            <person name="Weitz H."/>
            <person name="Taylor A."/>
            <person name="Grigoriev I.V."/>
            <person name="Nagy L.G."/>
            <person name="Martin F."/>
            <person name="Kauserud H."/>
        </authorList>
    </citation>
    <scope>NUCLEOTIDE SEQUENCE</scope>
    <source>
        <strain evidence="2">CBHHK200</strain>
    </source>
</reference>
<keyword evidence="3" id="KW-1185">Reference proteome</keyword>
<evidence type="ECO:0000256" key="1">
    <source>
        <dbReference type="SAM" id="SignalP"/>
    </source>
</evidence>
<proteinExistence type="predicted"/>
<dbReference type="EMBL" id="JARJCM010000042">
    <property type="protein sequence ID" value="KAJ7036532.1"/>
    <property type="molecule type" value="Genomic_DNA"/>
</dbReference>
<name>A0AAD6X4P3_9AGAR</name>
<gene>
    <name evidence="2" type="ORF">C8F04DRAFT_1257766</name>
</gene>
<feature type="signal peptide" evidence="1">
    <location>
        <begin position="1"/>
        <end position="16"/>
    </location>
</feature>
<evidence type="ECO:0008006" key="4">
    <source>
        <dbReference type="Google" id="ProtNLM"/>
    </source>
</evidence>
<comment type="caution">
    <text evidence="2">The sequence shown here is derived from an EMBL/GenBank/DDBJ whole genome shotgun (WGS) entry which is preliminary data.</text>
</comment>
<sequence>MCFSIAILALVSAVAAGPLRLRQDTAAATSCITELESTVSTCKTALSTGISLANAASCLTSAVSTAEDLPTSCGGCLSISVLIQGVESLI</sequence>
<evidence type="ECO:0000313" key="2">
    <source>
        <dbReference type="EMBL" id="KAJ7036532.1"/>
    </source>
</evidence>
<organism evidence="2 3">
    <name type="scientific">Mycena alexandri</name>
    <dbReference type="NCBI Taxonomy" id="1745969"/>
    <lineage>
        <taxon>Eukaryota</taxon>
        <taxon>Fungi</taxon>
        <taxon>Dikarya</taxon>
        <taxon>Basidiomycota</taxon>
        <taxon>Agaricomycotina</taxon>
        <taxon>Agaricomycetes</taxon>
        <taxon>Agaricomycetidae</taxon>
        <taxon>Agaricales</taxon>
        <taxon>Marasmiineae</taxon>
        <taxon>Mycenaceae</taxon>
        <taxon>Mycena</taxon>
    </lineage>
</organism>
<accession>A0AAD6X4P3</accession>
<keyword evidence="1" id="KW-0732">Signal</keyword>
<dbReference type="Proteomes" id="UP001218188">
    <property type="component" value="Unassembled WGS sequence"/>
</dbReference>
<evidence type="ECO:0000313" key="3">
    <source>
        <dbReference type="Proteomes" id="UP001218188"/>
    </source>
</evidence>
<protein>
    <recommendedName>
        <fullName evidence="4">Fungal calcium binding protein domain-containing protein</fullName>
    </recommendedName>
</protein>
<dbReference type="AlphaFoldDB" id="A0AAD6X4P3"/>